<dbReference type="KEGG" id="cle:Clole_2731"/>
<organism evidence="2 3">
    <name type="scientific">Cellulosilyticum lentocellum (strain ATCC 49066 / DSM 5427 / NCIMB 11756 / RHM5)</name>
    <name type="common">Clostridium lentocellum</name>
    <dbReference type="NCBI Taxonomy" id="642492"/>
    <lineage>
        <taxon>Bacteria</taxon>
        <taxon>Bacillati</taxon>
        <taxon>Bacillota</taxon>
        <taxon>Clostridia</taxon>
        <taxon>Lachnospirales</taxon>
        <taxon>Cellulosilyticaceae</taxon>
        <taxon>Cellulosilyticum</taxon>
    </lineage>
</organism>
<proteinExistence type="predicted"/>
<accession>F2JK16</accession>
<feature type="transmembrane region" description="Helical" evidence="1">
    <location>
        <begin position="119"/>
        <end position="144"/>
    </location>
</feature>
<dbReference type="EMBL" id="CP002582">
    <property type="protein sequence ID" value="ADZ84431.1"/>
    <property type="molecule type" value="Genomic_DNA"/>
</dbReference>
<dbReference type="AlphaFoldDB" id="F2JK16"/>
<dbReference type="STRING" id="642492.Clole_2731"/>
<gene>
    <name evidence="2" type="ordered locus">Clole_2731</name>
</gene>
<keyword evidence="1" id="KW-0472">Membrane</keyword>
<keyword evidence="1" id="KW-1133">Transmembrane helix</keyword>
<evidence type="ECO:0000256" key="1">
    <source>
        <dbReference type="SAM" id="Phobius"/>
    </source>
</evidence>
<feature type="transmembrane region" description="Helical" evidence="1">
    <location>
        <begin position="34"/>
        <end position="52"/>
    </location>
</feature>
<dbReference type="HOGENOM" id="CLU_1458829_0_0_9"/>
<feature type="transmembrane region" description="Helical" evidence="1">
    <location>
        <begin position="72"/>
        <end position="98"/>
    </location>
</feature>
<dbReference type="RefSeq" id="WP_013657723.1">
    <property type="nucleotide sequence ID" value="NC_015275.1"/>
</dbReference>
<dbReference type="eggNOG" id="ENOG50339MD">
    <property type="taxonomic scope" value="Bacteria"/>
</dbReference>
<reference evidence="2 3" key="1">
    <citation type="journal article" date="2011" name="J. Bacteriol.">
        <title>Complete genome sequence of the cellulose-degrading bacterium Cellulosilyticum lentocellum.</title>
        <authorList>
            <consortium name="US DOE Joint Genome Institute"/>
            <person name="Miller D.A."/>
            <person name="Suen G."/>
            <person name="Bruce D."/>
            <person name="Copeland A."/>
            <person name="Cheng J.F."/>
            <person name="Detter C."/>
            <person name="Goodwin L.A."/>
            <person name="Han C.S."/>
            <person name="Hauser L.J."/>
            <person name="Land M.L."/>
            <person name="Lapidus A."/>
            <person name="Lucas S."/>
            <person name="Meincke L."/>
            <person name="Pitluck S."/>
            <person name="Tapia R."/>
            <person name="Teshima H."/>
            <person name="Woyke T."/>
            <person name="Fox B.G."/>
            <person name="Angert E.R."/>
            <person name="Currie C.R."/>
        </authorList>
    </citation>
    <scope>NUCLEOTIDE SEQUENCE [LARGE SCALE GENOMIC DNA]</scope>
    <source>
        <strain evidence="3">ATCC 49066 / DSM 5427 / NCIMB 11756 / RHM5</strain>
    </source>
</reference>
<evidence type="ECO:0000313" key="3">
    <source>
        <dbReference type="Proteomes" id="UP000008467"/>
    </source>
</evidence>
<dbReference type="Proteomes" id="UP000008467">
    <property type="component" value="Chromosome"/>
</dbReference>
<name>F2JK16_CELLD</name>
<sequence length="185" mass="21512">MRNRGDFLYLGKFIYGEWLIPIVHYYKVIKKNEMFFEVISPAIIAALSTYFYTINNNVIIAINKLEEMLPNVLAILIGFTISCIAMLTSADLNQIPALKTETDRKIKHNEKITLHRLMLINFTYSLIIQVFFLIGIFVSAYLVSMVESNILYHIILVIEVYATIHILLILVRMITNLYCIYIKPR</sequence>
<protein>
    <submittedName>
        <fullName evidence="2">Uncharacterized protein</fullName>
    </submittedName>
</protein>
<evidence type="ECO:0000313" key="2">
    <source>
        <dbReference type="EMBL" id="ADZ84431.1"/>
    </source>
</evidence>
<keyword evidence="1" id="KW-0812">Transmembrane</keyword>
<keyword evidence="3" id="KW-1185">Reference proteome</keyword>
<feature type="transmembrane region" description="Helical" evidence="1">
    <location>
        <begin position="150"/>
        <end position="175"/>
    </location>
</feature>